<organism evidence="1 2">
    <name type="scientific">Desulforamulus ruminis (strain ATCC 23193 / DSM 2154 / NCIMB 8452 / DL)</name>
    <name type="common">Desulfotomaculum ruminis</name>
    <dbReference type="NCBI Taxonomy" id="696281"/>
    <lineage>
        <taxon>Bacteria</taxon>
        <taxon>Bacillati</taxon>
        <taxon>Bacillota</taxon>
        <taxon>Clostridia</taxon>
        <taxon>Eubacteriales</taxon>
        <taxon>Peptococcaceae</taxon>
        <taxon>Desulforamulus</taxon>
    </lineage>
</organism>
<dbReference type="HOGENOM" id="CLU_159862_0_0_9"/>
<dbReference type="eggNOG" id="ENOG50338QX">
    <property type="taxonomic scope" value="Bacteria"/>
</dbReference>
<dbReference type="EMBL" id="CP002780">
    <property type="protein sequence ID" value="AEG61104.1"/>
    <property type="molecule type" value="Genomic_DNA"/>
</dbReference>
<dbReference type="STRING" id="696281.Desru_2890"/>
<proteinExistence type="predicted"/>
<dbReference type="GO" id="GO:0006260">
    <property type="term" value="P:DNA replication"/>
    <property type="evidence" value="ECO:0007669"/>
    <property type="project" value="InterPro"/>
</dbReference>
<gene>
    <name evidence="1" type="ordered locus">Desru_2890</name>
</gene>
<dbReference type="KEGG" id="dru:Desru_2890"/>
<name>F6DSL4_DESRL</name>
<protein>
    <submittedName>
        <fullName evidence="1">Uncharacterized protein</fullName>
    </submittedName>
</protein>
<dbReference type="AlphaFoldDB" id="F6DSL4"/>
<reference evidence="2" key="1">
    <citation type="submission" date="2011-05" db="EMBL/GenBank/DDBJ databases">
        <title>Complete sequence of Desulfotomaculum ruminis DSM 2154.</title>
        <authorList>
            <person name="Lucas S."/>
            <person name="Copeland A."/>
            <person name="Lapidus A."/>
            <person name="Cheng J.-F."/>
            <person name="Goodwin L."/>
            <person name="Pitluck S."/>
            <person name="Lu M."/>
            <person name="Detter J.C."/>
            <person name="Han C."/>
            <person name="Tapia R."/>
            <person name="Land M."/>
            <person name="Hauser L."/>
            <person name="Kyrpides N."/>
            <person name="Ivanova N."/>
            <person name="Mikhailova N."/>
            <person name="Pagani I."/>
            <person name="Stams A.J.M."/>
            <person name="Plugge C.M."/>
            <person name="Muyzer G."/>
            <person name="Kuever J."/>
            <person name="Parshina S.N."/>
            <person name="Ivanova A.E."/>
            <person name="Nazina T.N."/>
            <person name="Brambilla E."/>
            <person name="Spring S."/>
            <person name="Klenk H.-P."/>
            <person name="Woyke T."/>
        </authorList>
    </citation>
    <scope>NUCLEOTIDE SEQUENCE [LARGE SCALE GENOMIC DNA]</scope>
    <source>
        <strain evidence="2">ATCC 23193 / DSM 2154 / NCIB 8452 / DL</strain>
    </source>
</reference>
<sequence>MMKITVHGNLTEKEIESIITEEKGRFASRQKEIAEIEISEINREELEVKTWAQSDIRRVRRITGYLSTVDRFNDAKREELKERVVHL</sequence>
<dbReference type="GO" id="GO:0008998">
    <property type="term" value="F:ribonucleoside-triphosphate reductase (thioredoxin) activity"/>
    <property type="evidence" value="ECO:0007669"/>
    <property type="project" value="InterPro"/>
</dbReference>
<dbReference type="RefSeq" id="WP_013842856.1">
    <property type="nucleotide sequence ID" value="NC_015589.1"/>
</dbReference>
<dbReference type="Pfam" id="PF13597">
    <property type="entry name" value="NRDD"/>
    <property type="match status" value="1"/>
</dbReference>
<evidence type="ECO:0000313" key="1">
    <source>
        <dbReference type="EMBL" id="AEG61104.1"/>
    </source>
</evidence>
<keyword evidence="2" id="KW-1185">Reference proteome</keyword>
<dbReference type="InterPro" id="IPR012833">
    <property type="entry name" value="NrdD"/>
</dbReference>
<accession>F6DSL4</accession>
<dbReference type="Proteomes" id="UP000009234">
    <property type="component" value="Chromosome"/>
</dbReference>
<reference evidence="1 2" key="2">
    <citation type="journal article" date="2012" name="Stand. Genomic Sci.">
        <title>Complete genome sequence of the sulfate-reducing firmicute Desulfotomaculum ruminis type strain (DL(T)).</title>
        <authorList>
            <person name="Spring S."/>
            <person name="Visser M."/>
            <person name="Lu M."/>
            <person name="Copeland A."/>
            <person name="Lapidus A."/>
            <person name="Lucas S."/>
            <person name="Cheng J.F."/>
            <person name="Han C."/>
            <person name="Tapia R."/>
            <person name="Goodwin L.A."/>
            <person name="Pitluck S."/>
            <person name="Ivanova N."/>
            <person name="Land M."/>
            <person name="Hauser L."/>
            <person name="Larimer F."/>
            <person name="Rohde M."/>
            <person name="Goker M."/>
            <person name="Detter J.C."/>
            <person name="Kyrpides N.C."/>
            <person name="Woyke T."/>
            <person name="Schaap P.J."/>
            <person name="Plugge C.M."/>
            <person name="Muyzer G."/>
            <person name="Kuever J."/>
            <person name="Pereira I.A."/>
            <person name="Parshina S.N."/>
            <person name="Bernier-Latmani R."/>
            <person name="Stams A.J."/>
            <person name="Klenk H.P."/>
        </authorList>
    </citation>
    <scope>NUCLEOTIDE SEQUENCE [LARGE SCALE GENOMIC DNA]</scope>
    <source>
        <strain evidence="2">ATCC 23193 / DSM 2154 / NCIB 8452 / DL</strain>
    </source>
</reference>
<evidence type="ECO:0000313" key="2">
    <source>
        <dbReference type="Proteomes" id="UP000009234"/>
    </source>
</evidence>